<evidence type="ECO:0000256" key="6">
    <source>
        <dbReference type="ARBA" id="ARBA00022747"/>
    </source>
</evidence>
<evidence type="ECO:0000256" key="1">
    <source>
        <dbReference type="ARBA" id="ARBA00006594"/>
    </source>
</evidence>
<comment type="catalytic activity">
    <reaction evidence="7">
        <text>a 2'-deoxyadenosine in DNA + S-adenosyl-L-methionine = an N(6)-methyl-2'-deoxyadenosine in DNA + S-adenosyl-L-homocysteine + H(+)</text>
        <dbReference type="Rhea" id="RHEA:15197"/>
        <dbReference type="Rhea" id="RHEA-COMP:12418"/>
        <dbReference type="Rhea" id="RHEA-COMP:12419"/>
        <dbReference type="ChEBI" id="CHEBI:15378"/>
        <dbReference type="ChEBI" id="CHEBI:57856"/>
        <dbReference type="ChEBI" id="CHEBI:59789"/>
        <dbReference type="ChEBI" id="CHEBI:90615"/>
        <dbReference type="ChEBI" id="CHEBI:90616"/>
        <dbReference type="EC" id="2.1.1.72"/>
    </reaction>
</comment>
<protein>
    <recommendedName>
        <fullName evidence="2">site-specific DNA-methyltransferase (adenine-specific)</fullName>
        <ecNumber evidence="2">2.1.1.72</ecNumber>
    </recommendedName>
</protein>
<evidence type="ECO:0000259" key="9">
    <source>
        <dbReference type="Pfam" id="PF04326"/>
    </source>
</evidence>
<comment type="caution">
    <text evidence="11">The sequence shown here is derived from an EMBL/GenBank/DDBJ whole genome shotgun (WGS) entry which is preliminary data.</text>
</comment>
<dbReference type="Pfam" id="PF04326">
    <property type="entry name" value="SLFN_AlbA_2"/>
    <property type="match status" value="1"/>
</dbReference>
<feature type="domain" description="DNA methylase adenine-specific" evidence="8">
    <location>
        <begin position="158"/>
        <end position="471"/>
    </location>
</feature>
<dbReference type="InterPro" id="IPR038333">
    <property type="entry name" value="T1MK-like_N_sf"/>
</dbReference>
<dbReference type="InterPro" id="IPR007421">
    <property type="entry name" value="Schlafen_AlbA_2_dom"/>
</dbReference>
<keyword evidence="4" id="KW-0808">Transferase</keyword>
<dbReference type="SUPFAM" id="SSF116734">
    <property type="entry name" value="DNA methylase specificity domain"/>
    <property type="match status" value="1"/>
</dbReference>
<evidence type="ECO:0000259" key="8">
    <source>
        <dbReference type="Pfam" id="PF02384"/>
    </source>
</evidence>
<dbReference type="Gene3D" id="1.20.1260.30">
    <property type="match status" value="1"/>
</dbReference>
<evidence type="ECO:0000256" key="5">
    <source>
        <dbReference type="ARBA" id="ARBA00022691"/>
    </source>
</evidence>
<dbReference type="PANTHER" id="PTHR42933:SF3">
    <property type="entry name" value="TYPE I RESTRICTION ENZYME MJAVIII METHYLASE SUBUNIT"/>
    <property type="match status" value="1"/>
</dbReference>
<keyword evidence="12" id="KW-1185">Reference proteome</keyword>
<organism evidence="11 12">
    <name type="scientific">Litoribrevibacter euphylliae</name>
    <dbReference type="NCBI Taxonomy" id="1834034"/>
    <lineage>
        <taxon>Bacteria</taxon>
        <taxon>Pseudomonadati</taxon>
        <taxon>Pseudomonadota</taxon>
        <taxon>Gammaproteobacteria</taxon>
        <taxon>Oceanospirillales</taxon>
        <taxon>Oceanospirillaceae</taxon>
        <taxon>Litoribrevibacter</taxon>
    </lineage>
</organism>
<evidence type="ECO:0000256" key="2">
    <source>
        <dbReference type="ARBA" id="ARBA00011900"/>
    </source>
</evidence>
<evidence type="ECO:0000256" key="7">
    <source>
        <dbReference type="ARBA" id="ARBA00047942"/>
    </source>
</evidence>
<dbReference type="EC" id="2.1.1.72" evidence="2"/>
<dbReference type="InterPro" id="IPR029063">
    <property type="entry name" value="SAM-dependent_MTases_sf"/>
</dbReference>
<keyword evidence="6" id="KW-0680">Restriction system</keyword>
<dbReference type="InterPro" id="IPR038461">
    <property type="entry name" value="Schlafen_AlbA_2_dom_sf"/>
</dbReference>
<evidence type="ECO:0000256" key="3">
    <source>
        <dbReference type="ARBA" id="ARBA00022603"/>
    </source>
</evidence>
<keyword evidence="3 11" id="KW-0489">Methyltransferase</keyword>
<evidence type="ECO:0000259" key="10">
    <source>
        <dbReference type="Pfam" id="PF12161"/>
    </source>
</evidence>
<dbReference type="InterPro" id="IPR022749">
    <property type="entry name" value="D12N6_MeTrfase_N"/>
</dbReference>
<evidence type="ECO:0000256" key="4">
    <source>
        <dbReference type="ARBA" id="ARBA00022679"/>
    </source>
</evidence>
<name>A0ABV7H8N2_9GAMM</name>
<reference evidence="12" key="1">
    <citation type="journal article" date="2019" name="Int. J. Syst. Evol. Microbiol.">
        <title>The Global Catalogue of Microorganisms (GCM) 10K type strain sequencing project: providing services to taxonomists for standard genome sequencing and annotation.</title>
        <authorList>
            <consortium name="The Broad Institute Genomics Platform"/>
            <consortium name="The Broad Institute Genome Sequencing Center for Infectious Disease"/>
            <person name="Wu L."/>
            <person name="Ma J."/>
        </authorList>
    </citation>
    <scope>NUCLEOTIDE SEQUENCE [LARGE SCALE GENOMIC DNA]</scope>
    <source>
        <strain evidence="12">KCTC 52438</strain>
    </source>
</reference>
<sequence length="832" mass="94357">MLLTLPQLEDHLLNAADILHGKIDASDFKEYIFGMLFLKRCNDAFEERREDVITEQLLKGIDREEASEIAEEKMWYKNSFYVPPASRWNYLANQTTNIGNYLNEALGRLEQGNSSLQDVLQYIDFNRKVSKRQLTDNLQRELIKHFSRINLADNNLENEDALGAAFESLLGYFAETAGKKAVEFHTPRALVQLLVKLANPENNTSVYDPCCGSAGLLVEAKRHVASKSDGYVNLELYGQEASGVTWSIAQMNLLFSGVPLSHLSNEDTLESPAHVNKDGTLTQFDRVLSVPPFSSRFGTQEQSTKENIQYPERFKYGSVPLGSKKADLMFLQHMLAACKKNGKVISVIPLGALFRNHNEKEIRSGMVEDDLLEAVIALPSGLFYGTGIPAAILVLNKNKPSDRKLQTLFVDASHDYKEVRYAKRLGPEDIEKITSAYFSFSSEGSYTKIIRTEDIRVNDYDLSVRTYVDNSPVLRRMNELNKYHQIFNEYAFSPNSKNCVVKSIKSPSNRPRSNTIVLSKMVTGKQQCIEYSEIGKRNKNNFFEIQFDEQIVSSAYVKLFFESELGKLTLSHLPRGTTIPMLTRQNIESLTIFIPSKVEQTRIVDLARKLDVAREQLTEYKNELLTKPALYKEVESRTDDFVYELSSLDEVSRVKQLIKINETQRIEFKQTFFANVEDLGCSFTKGDNNYKKRCKAEQYKIAKNIATFLNTDGGTLLIGVTDDSQVCGIEMEMLHIKEVKAEGYIKRLSQDVVNLIGEKNSKWVDYSSVEVDGKTIIVIDCKQATKPVLIPAKNSDGRIQSKPTEFIIRRGTASTALKGYELLDYIESHFNK</sequence>
<gene>
    <name evidence="11" type="ORF">ACFOEK_04480</name>
</gene>
<dbReference type="RefSeq" id="WP_386716777.1">
    <property type="nucleotide sequence ID" value="NZ_JBHRSZ010000002.1"/>
</dbReference>
<dbReference type="PRINTS" id="PR00507">
    <property type="entry name" value="N12N6MTFRASE"/>
</dbReference>
<evidence type="ECO:0000313" key="12">
    <source>
        <dbReference type="Proteomes" id="UP001595476"/>
    </source>
</evidence>
<evidence type="ECO:0000313" key="11">
    <source>
        <dbReference type="EMBL" id="MFC3150274.1"/>
    </source>
</evidence>
<dbReference type="Pfam" id="PF12161">
    <property type="entry name" value="HsdM_N"/>
    <property type="match status" value="1"/>
</dbReference>
<comment type="similarity">
    <text evidence="1">Belongs to the N(4)/N(6)-methyltransferase family.</text>
</comment>
<dbReference type="GO" id="GO:0008168">
    <property type="term" value="F:methyltransferase activity"/>
    <property type="evidence" value="ECO:0007669"/>
    <property type="project" value="UniProtKB-KW"/>
</dbReference>
<dbReference type="GO" id="GO:0032259">
    <property type="term" value="P:methylation"/>
    <property type="evidence" value="ECO:0007669"/>
    <property type="project" value="UniProtKB-KW"/>
</dbReference>
<dbReference type="Pfam" id="PF02384">
    <property type="entry name" value="N6_Mtase"/>
    <property type="match status" value="1"/>
</dbReference>
<dbReference type="InterPro" id="IPR051537">
    <property type="entry name" value="DNA_Adenine_Mtase"/>
</dbReference>
<dbReference type="InterPro" id="IPR003356">
    <property type="entry name" value="DNA_methylase_A-5"/>
</dbReference>
<feature type="domain" description="N6 adenine-specific DNA methyltransferase N-terminal" evidence="10">
    <location>
        <begin position="8"/>
        <end position="146"/>
    </location>
</feature>
<dbReference type="Gene3D" id="3.30.950.30">
    <property type="entry name" value="Schlafen, AAA domain"/>
    <property type="match status" value="1"/>
</dbReference>
<feature type="domain" description="Schlafen AlbA-2" evidence="9">
    <location>
        <begin position="662"/>
        <end position="817"/>
    </location>
</feature>
<proteinExistence type="inferred from homology"/>
<keyword evidence="5" id="KW-0949">S-adenosyl-L-methionine</keyword>
<dbReference type="PANTHER" id="PTHR42933">
    <property type="entry name" value="SLR6095 PROTEIN"/>
    <property type="match status" value="1"/>
</dbReference>
<accession>A0ABV7H8N2</accession>
<dbReference type="EMBL" id="JBHRSZ010000002">
    <property type="protein sequence ID" value="MFC3150274.1"/>
    <property type="molecule type" value="Genomic_DNA"/>
</dbReference>
<dbReference type="Proteomes" id="UP001595476">
    <property type="component" value="Unassembled WGS sequence"/>
</dbReference>
<dbReference type="Gene3D" id="3.40.50.150">
    <property type="entry name" value="Vaccinia Virus protein VP39"/>
    <property type="match status" value="1"/>
</dbReference>
<dbReference type="SUPFAM" id="SSF53335">
    <property type="entry name" value="S-adenosyl-L-methionine-dependent methyltransferases"/>
    <property type="match status" value="1"/>
</dbReference>